<evidence type="ECO:0000313" key="1">
    <source>
        <dbReference type="EMBL" id="CAG8752998.1"/>
    </source>
</evidence>
<gene>
    <name evidence="1" type="ORF">RPERSI_LOCUS14392</name>
</gene>
<comment type="caution">
    <text evidence="1">The sequence shown here is derived from an EMBL/GenBank/DDBJ whole genome shotgun (WGS) entry which is preliminary data.</text>
</comment>
<accession>A0ACA9QIN3</accession>
<reference evidence="1" key="1">
    <citation type="submission" date="2021-06" db="EMBL/GenBank/DDBJ databases">
        <authorList>
            <person name="Kallberg Y."/>
            <person name="Tangrot J."/>
            <person name="Rosling A."/>
        </authorList>
    </citation>
    <scope>NUCLEOTIDE SEQUENCE</scope>
    <source>
        <strain evidence="1">MA461A</strain>
    </source>
</reference>
<sequence>AMKAFKGSVEAAKPEKFKNLDPEIKKIWDRKYSFSDGNRLRFGAWRFDEVKKFDRETMEEYVKKLEEGDEEVKNWGYTERL</sequence>
<dbReference type="Proteomes" id="UP000789920">
    <property type="component" value="Unassembled WGS sequence"/>
</dbReference>
<organism evidence="1 2">
    <name type="scientific">Racocetra persica</name>
    <dbReference type="NCBI Taxonomy" id="160502"/>
    <lineage>
        <taxon>Eukaryota</taxon>
        <taxon>Fungi</taxon>
        <taxon>Fungi incertae sedis</taxon>
        <taxon>Mucoromycota</taxon>
        <taxon>Glomeromycotina</taxon>
        <taxon>Glomeromycetes</taxon>
        <taxon>Diversisporales</taxon>
        <taxon>Gigasporaceae</taxon>
        <taxon>Racocetra</taxon>
    </lineage>
</organism>
<keyword evidence="2" id="KW-1185">Reference proteome</keyword>
<dbReference type="EMBL" id="CAJVQC010033093">
    <property type="protein sequence ID" value="CAG8752998.1"/>
    <property type="molecule type" value="Genomic_DNA"/>
</dbReference>
<proteinExistence type="predicted"/>
<protein>
    <submittedName>
        <fullName evidence="1">14934_t:CDS:1</fullName>
    </submittedName>
</protein>
<evidence type="ECO:0000313" key="2">
    <source>
        <dbReference type="Proteomes" id="UP000789920"/>
    </source>
</evidence>
<name>A0ACA9QIN3_9GLOM</name>
<feature type="non-terminal residue" evidence="1">
    <location>
        <position position="1"/>
    </location>
</feature>